<feature type="compositionally biased region" description="Low complexity" evidence="5">
    <location>
        <begin position="614"/>
        <end position="624"/>
    </location>
</feature>
<proteinExistence type="inferred from homology"/>
<dbReference type="EMBL" id="KV440989">
    <property type="protein sequence ID" value="OAD70201.1"/>
    <property type="molecule type" value="Genomic_DNA"/>
</dbReference>
<feature type="compositionally biased region" description="Polar residues" evidence="5">
    <location>
        <begin position="737"/>
        <end position="757"/>
    </location>
</feature>
<evidence type="ECO:0000256" key="5">
    <source>
        <dbReference type="SAM" id="MobiDB-lite"/>
    </source>
</evidence>
<comment type="similarity">
    <text evidence="2">Belongs to the RIX1/PELP1 family.</text>
</comment>
<dbReference type="SUPFAM" id="SSF48371">
    <property type="entry name" value="ARM repeat"/>
    <property type="match status" value="1"/>
</dbReference>
<dbReference type="AlphaFoldDB" id="A0A163A0D3"/>
<feature type="region of interest" description="Disordered" evidence="5">
    <location>
        <begin position="737"/>
        <end position="784"/>
    </location>
</feature>
<dbReference type="FunCoup" id="A0A163A0D3">
    <property type="interactions" value="210"/>
</dbReference>
<reference evidence="8" key="1">
    <citation type="submission" date="2015-06" db="EMBL/GenBank/DDBJ databases">
        <title>Expansion of signal transduction pathways in fungi by whole-genome duplication.</title>
        <authorList>
            <consortium name="DOE Joint Genome Institute"/>
            <person name="Corrochano L.M."/>
            <person name="Kuo A."/>
            <person name="Marcet-Houben M."/>
            <person name="Polaino S."/>
            <person name="Salamov A."/>
            <person name="Villalobos J.M."/>
            <person name="Alvarez M.I."/>
            <person name="Avalos J."/>
            <person name="Benito E.P."/>
            <person name="Benoit I."/>
            <person name="Burger G."/>
            <person name="Camino L.P."/>
            <person name="Canovas D."/>
            <person name="Cerda-Olmedo E."/>
            <person name="Cheng J.-F."/>
            <person name="Dominguez A."/>
            <person name="Elias M."/>
            <person name="Eslava A.P."/>
            <person name="Glaser F."/>
            <person name="Grimwood J."/>
            <person name="Gutierrez G."/>
            <person name="Heitman J."/>
            <person name="Henrissat B."/>
            <person name="Iturriaga E.A."/>
            <person name="Lang B.F."/>
            <person name="Lavin J.L."/>
            <person name="Lee S."/>
            <person name="Li W."/>
            <person name="Lindquist E."/>
            <person name="Lopez-Garcia S."/>
            <person name="Luque E.M."/>
            <person name="Marcos A.T."/>
            <person name="Martin J."/>
            <person name="McCluskey K."/>
            <person name="Medina H.R."/>
            <person name="Miralles-Duran A."/>
            <person name="Miyazaki A."/>
            <person name="Munoz-Torres E."/>
            <person name="Oguiza J.A."/>
            <person name="Ohm R."/>
            <person name="Olmedo M."/>
            <person name="Orejas M."/>
            <person name="Ortiz-Castellanos L."/>
            <person name="Pisabarro A.G."/>
            <person name="Rodriguez-Romero J."/>
            <person name="Ruiz-Herrera J."/>
            <person name="Ruiz-Vazquez R."/>
            <person name="Sanz C."/>
            <person name="Schackwitz W."/>
            <person name="Schmutz J."/>
            <person name="Shahriari M."/>
            <person name="Shelest E."/>
            <person name="Silva-Franco F."/>
            <person name="Soanes D."/>
            <person name="Syed K."/>
            <person name="Tagua V.G."/>
            <person name="Talbot N.J."/>
            <person name="Thon M."/>
            <person name="De vries R.P."/>
            <person name="Wiebenga A."/>
            <person name="Yadav J.S."/>
            <person name="Braun E.L."/>
            <person name="Baker S."/>
            <person name="Garre V."/>
            <person name="Horwitz B."/>
            <person name="Torres-Martinez S."/>
            <person name="Idnurm A."/>
            <person name="Herrera-Estrella A."/>
            <person name="Gabaldon T."/>
            <person name="Grigoriev I.V."/>
        </authorList>
    </citation>
    <scope>NUCLEOTIDE SEQUENCE [LARGE SCALE GENOMIC DNA]</scope>
    <source>
        <strain evidence="8">NRRL 1555(-)</strain>
    </source>
</reference>
<evidence type="ECO:0000256" key="3">
    <source>
        <dbReference type="ARBA" id="ARBA00021502"/>
    </source>
</evidence>
<dbReference type="Pfam" id="PF08167">
    <property type="entry name" value="RIX1"/>
    <property type="match status" value="1"/>
</dbReference>
<dbReference type="PANTHER" id="PTHR34105:SF1">
    <property type="entry name" value="PROLINE-, GLUTAMIC ACID- AND LEUCINE-RICH PROTEIN 1"/>
    <property type="match status" value="1"/>
</dbReference>
<evidence type="ECO:0000256" key="1">
    <source>
        <dbReference type="ARBA" id="ARBA00004123"/>
    </source>
</evidence>
<dbReference type="GeneID" id="28997537"/>
<sequence>MSIASTAHSAQLLNHVLTAFLSEELSVDRNLPFVLEIIINHQLLAFSPAEDNVDESAVFRKWTVRLNALLNSKHASVRCAAIALIKITCEQSSTMLVTNIQTWSMQLLNLVLKPEPEVVHKEAINALSYIYQYTVNKPELQREITSPNMSRFNQALLTLSHNREFLPTTLAALTINAKLFPSASRHVADHCQKLCLSHMDGSYYLDTETTTAVARCMATLYQTGVKVAVVDQWKQTLLRLIGSVHVSLDRLFDTVDEEYDVNDALESFPYPPLSIDFREAFPVLARRIHILEECIIEFTSTQTSVAVPMPVSHILDLVCRIYNVYEGSLMREYKEKAEFNSLMSFLPSLHLGANKLLASLIYCSGQEMSRYSKLFSRILLRLLTEHKGRRVLKISVYTLMSLCFQKCGYAFANAVAKPLCPILLEDIKLVEEQKISVMNPSHGGKKSGKKRRHEVTNSDALATTETVSAADTEVQLAALSVLESLMTCYGSSMENIMRTSIDSTLLSTILQGTQMTETPRESFVLAKQKLYQCLLTSVMHPIETQASILPHAMRIFSAGVNDQTQQLRLTCLHGLAVCDLIIHPRLPPIQRAAIEPSSVHLPDTEAFKSSVENQTPTTQQPTTQDSDAFGSHSVADNLTEHDTKKQKITTTESSEIYQHSVSSIVPTFGQPKQTSSTQYTPTHTSPSLNIQKDETETFIATTTTTLVPVKSVDDAPKSPITKPTETTHVSSMIASITSEQETSQSIAPTPVPQNISYGTEDMDDDDMMEIPEIDLAGPDSDEED</sequence>
<dbReference type="Proteomes" id="UP000077315">
    <property type="component" value="Unassembled WGS sequence"/>
</dbReference>
<accession>A0A163A0D3</accession>
<evidence type="ECO:0000259" key="6">
    <source>
        <dbReference type="Pfam" id="PF08167"/>
    </source>
</evidence>
<comment type="subcellular location">
    <subcellularLocation>
        <location evidence="1">Nucleus</location>
    </subcellularLocation>
</comment>
<feature type="region of interest" description="Disordered" evidence="5">
    <location>
        <begin position="609"/>
        <end position="688"/>
    </location>
</feature>
<dbReference type="STRING" id="763407.A0A163A0D3"/>
<feature type="compositionally biased region" description="Polar residues" evidence="5">
    <location>
        <begin position="648"/>
        <end position="688"/>
    </location>
</feature>
<dbReference type="GO" id="GO:0006364">
    <property type="term" value="P:rRNA processing"/>
    <property type="evidence" value="ECO:0007669"/>
    <property type="project" value="TreeGrafter"/>
</dbReference>
<feature type="compositionally biased region" description="Basic residues" evidence="5">
    <location>
        <begin position="443"/>
        <end position="453"/>
    </location>
</feature>
<feature type="compositionally biased region" description="Acidic residues" evidence="5">
    <location>
        <begin position="760"/>
        <end position="772"/>
    </location>
</feature>
<keyword evidence="8" id="KW-1185">Reference proteome</keyword>
<dbReference type="InterPro" id="IPR016024">
    <property type="entry name" value="ARM-type_fold"/>
</dbReference>
<feature type="region of interest" description="Disordered" evidence="5">
    <location>
        <begin position="438"/>
        <end position="458"/>
    </location>
</feature>
<name>A0A163A0D3_PHYB8</name>
<dbReference type="PANTHER" id="PTHR34105">
    <property type="entry name" value="PROLINE-, GLUTAMIC ACID- AND LEUCINE-RICH PROTEIN 1"/>
    <property type="match status" value="1"/>
</dbReference>
<keyword evidence="4" id="KW-0539">Nucleus</keyword>
<dbReference type="VEuPathDB" id="FungiDB:PHYBLDRAFT_171586"/>
<organism evidence="7 8">
    <name type="scientific">Phycomyces blakesleeanus (strain ATCC 8743b / DSM 1359 / FGSC 10004 / NBRC 33097 / NRRL 1555)</name>
    <dbReference type="NCBI Taxonomy" id="763407"/>
    <lineage>
        <taxon>Eukaryota</taxon>
        <taxon>Fungi</taxon>
        <taxon>Fungi incertae sedis</taxon>
        <taxon>Mucoromycota</taxon>
        <taxon>Mucoromycotina</taxon>
        <taxon>Mucoromycetes</taxon>
        <taxon>Mucorales</taxon>
        <taxon>Phycomycetaceae</taxon>
        <taxon>Phycomyces</taxon>
    </lineage>
</organism>
<protein>
    <recommendedName>
        <fullName evidence="3">Pre-rRNA-processing protein RIX1</fullName>
    </recommendedName>
</protein>
<gene>
    <name evidence="7" type="ORF">PHYBLDRAFT_171586</name>
</gene>
<dbReference type="InParanoid" id="A0A163A0D3"/>
<evidence type="ECO:0000256" key="4">
    <source>
        <dbReference type="ARBA" id="ARBA00023242"/>
    </source>
</evidence>
<dbReference type="GO" id="GO:0005634">
    <property type="term" value="C:nucleus"/>
    <property type="evidence" value="ECO:0007669"/>
    <property type="project" value="UniProtKB-SubCell"/>
</dbReference>
<evidence type="ECO:0000313" key="8">
    <source>
        <dbReference type="Proteomes" id="UP000077315"/>
    </source>
</evidence>
<feature type="domain" description="Pre-rRNA-processing protein RIX1 N-terminal" evidence="6">
    <location>
        <begin position="21"/>
        <end position="203"/>
    </location>
</feature>
<dbReference type="InterPro" id="IPR012583">
    <property type="entry name" value="RIX1_N"/>
</dbReference>
<dbReference type="OrthoDB" id="20900at2759"/>
<evidence type="ECO:0000256" key="2">
    <source>
        <dbReference type="ARBA" id="ARBA00010511"/>
    </source>
</evidence>
<evidence type="ECO:0000313" key="7">
    <source>
        <dbReference type="EMBL" id="OAD70201.1"/>
    </source>
</evidence>
<dbReference type="RefSeq" id="XP_018288241.1">
    <property type="nucleotide sequence ID" value="XM_018436631.1"/>
</dbReference>